<dbReference type="InterPro" id="IPR025662">
    <property type="entry name" value="Sigma_54_int_dom_ATP-bd_1"/>
</dbReference>
<organism evidence="5 6">
    <name type="scientific">Fusarium solani</name>
    <name type="common">Filamentous fungus</name>
    <dbReference type="NCBI Taxonomy" id="169388"/>
    <lineage>
        <taxon>Eukaryota</taxon>
        <taxon>Fungi</taxon>
        <taxon>Dikarya</taxon>
        <taxon>Ascomycota</taxon>
        <taxon>Pezizomycotina</taxon>
        <taxon>Sordariomycetes</taxon>
        <taxon>Hypocreomycetidae</taxon>
        <taxon>Hypocreales</taxon>
        <taxon>Nectriaceae</taxon>
        <taxon>Fusarium</taxon>
        <taxon>Fusarium solani species complex</taxon>
    </lineage>
</organism>
<feature type="domain" description="DUF8206" evidence="4">
    <location>
        <begin position="901"/>
        <end position="986"/>
    </location>
</feature>
<keyword evidence="6" id="KW-1185">Reference proteome</keyword>
<dbReference type="OrthoDB" id="8954335at2759"/>
<dbReference type="PANTHER" id="PTHR32046">
    <property type="entry name" value="G DOMAIN-CONTAINING PROTEIN"/>
    <property type="match status" value="1"/>
</dbReference>
<evidence type="ECO:0000259" key="4">
    <source>
        <dbReference type="Pfam" id="PF26633"/>
    </source>
</evidence>
<gene>
    <name evidence="5" type="ORF">B0J15DRAFT_563134</name>
</gene>
<dbReference type="AlphaFoldDB" id="A0A9P9H034"/>
<dbReference type="Proteomes" id="UP000736672">
    <property type="component" value="Unassembled WGS sequence"/>
</dbReference>
<protein>
    <recommendedName>
        <fullName evidence="7">G domain-containing protein</fullName>
    </recommendedName>
</protein>
<dbReference type="Gene3D" id="3.40.50.300">
    <property type="entry name" value="P-loop containing nucleotide triphosphate hydrolases"/>
    <property type="match status" value="1"/>
</dbReference>
<feature type="region of interest" description="Disordered" evidence="1">
    <location>
        <begin position="1157"/>
        <end position="1215"/>
    </location>
</feature>
<comment type="caution">
    <text evidence="5">The sequence shown here is derived from an EMBL/GenBank/DDBJ whole genome shotgun (WGS) entry which is preliminary data.</text>
</comment>
<sequence length="1215" mass="137245">MDELVRGAFDQLLPIGTLYDAKADSFLATSFLRDGLPFDAIASRGINSAEITRNASAKYEARLKTLGVSHDTAATILSGAIKPRGSSVYLQASFDTVDALHVAYHHTFTTVQEALNLKSINVKKHVDLTPLRTLAASHVVTGITWGTRNTIAMTHDLGPDSERLEAQRAFSRDLNRIAGVVQSIKGDIFSVPPETTKLELEYRALLYTDTPDMHTIQHSFDTIHRSVCLDLANLHKVNDGKGCPLSYTLLPVDRLNKLLPGVGTIKVASIALPLEYFSDCRMRLGSYHGRLLQNRSYVAEEHVQLARNSQILLIEWYRRMQERLASTLPMIRAGAVHLQRLQELYSFFNAEATSPRHVSTIVGQETGKFGFLSKAISAGAIYVGHRVSPQERIKTPPNDPGCHALLFNAAAVRQEKWAGHCQSLMLLLWRADQDKPVYVVDCDASSCCPELDDARLTTYQSGRELIGELDSEEPDPLPEYCLARYSPDRSKTTDRPETEEGDEPLDRRFVKIPCPGMRCDHNTPREWICFHCSEPLEFCMTDDHIYCVCGQHLYYDFKCNGESHGPGFDRYPAHTLLDMLRSLKSNSVNILILGETGVGKSTFINGFVNYLKYNTLDEAIAAGRLTSVIPCSFSTQIINKDDPTKKSKNASSEQSATQQTNVYPITIGNTTYRLFDTPGIGDTRGSQYDKKNMADMMKTLSDYYVLHGILILFKSNSPRLNVLFKFCIKELLTHLHRSAVSNLVFGFTNTRISNYASGDVYAPLKKLLEEHPDPGLALKRSNIYCFDSESFRYLTAHFERVPLPNVDDMRKSWAHSKEESQRLVDHFRSTTPHNVNSTLSMNGARQQVVQLMRSMSEISHHISTSLSMLKRNRQDLRDMRLKGDELLAKLHPEIVQPRMKKLAKPRTVCTHPECCKSRKVGKGGKEEIKVHRKICHADCKLTNVTQEMLADPAIMKCRAFDRGKRDKCNAPGCRHPWQLHMHILYKVETVLETVKDEEIERMICRNEGEVAVRQQAFTNASKLVDEYQDELRKMQEARAWFGVFLTKNAMAPINDTTVEYLDMLIQDELTKIEAGKELGLPFDKNKEILETLRKDRQAHLDLVEAFKQSTHKVQDRQQLTEKGIQDLVKSLYNLKHFGKDLKSLESIITSSHKATCRERPFRASRPGRRQASRGPFEKRLGGEGAVVVHGDKHESRRKRGGQSGLGGWLPSLTRR</sequence>
<evidence type="ECO:0000313" key="6">
    <source>
        <dbReference type="Proteomes" id="UP000736672"/>
    </source>
</evidence>
<dbReference type="InterPro" id="IPR056072">
    <property type="entry name" value="SNTX_MACPF/CDC-like_dom"/>
</dbReference>
<evidence type="ECO:0000259" key="2">
    <source>
        <dbReference type="Pfam" id="PF24674"/>
    </source>
</evidence>
<dbReference type="SUPFAM" id="SSF52540">
    <property type="entry name" value="P-loop containing nucleoside triphosphate hydrolases"/>
    <property type="match status" value="1"/>
</dbReference>
<evidence type="ECO:0000256" key="1">
    <source>
        <dbReference type="SAM" id="MobiDB-lite"/>
    </source>
</evidence>
<dbReference type="EMBL" id="JAGTJS010000015">
    <property type="protein sequence ID" value="KAH7247779.1"/>
    <property type="molecule type" value="Genomic_DNA"/>
</dbReference>
<evidence type="ECO:0008006" key="7">
    <source>
        <dbReference type="Google" id="ProtNLM"/>
    </source>
</evidence>
<feature type="domain" description="DUF7656" evidence="3">
    <location>
        <begin position="375"/>
        <end position="468"/>
    </location>
</feature>
<dbReference type="InterPro" id="IPR058519">
    <property type="entry name" value="DUF8206"/>
</dbReference>
<reference evidence="5" key="1">
    <citation type="journal article" date="2021" name="Nat. Commun.">
        <title>Genetic determinants of endophytism in the Arabidopsis root mycobiome.</title>
        <authorList>
            <person name="Mesny F."/>
            <person name="Miyauchi S."/>
            <person name="Thiergart T."/>
            <person name="Pickel B."/>
            <person name="Atanasova L."/>
            <person name="Karlsson M."/>
            <person name="Huettel B."/>
            <person name="Barry K.W."/>
            <person name="Haridas S."/>
            <person name="Chen C."/>
            <person name="Bauer D."/>
            <person name="Andreopoulos W."/>
            <person name="Pangilinan J."/>
            <person name="LaButti K."/>
            <person name="Riley R."/>
            <person name="Lipzen A."/>
            <person name="Clum A."/>
            <person name="Drula E."/>
            <person name="Henrissat B."/>
            <person name="Kohler A."/>
            <person name="Grigoriev I.V."/>
            <person name="Martin F.M."/>
            <person name="Hacquard S."/>
        </authorList>
    </citation>
    <scope>NUCLEOTIDE SEQUENCE</scope>
    <source>
        <strain evidence="5">FSSC 5 MPI-SDFR-AT-0091</strain>
    </source>
</reference>
<evidence type="ECO:0000259" key="3">
    <source>
        <dbReference type="Pfam" id="PF24676"/>
    </source>
</evidence>
<name>A0A9P9H034_FUSSL</name>
<feature type="domain" description="SNTX MACPF/CDC-like" evidence="2">
    <location>
        <begin position="7"/>
        <end position="258"/>
    </location>
</feature>
<accession>A0A9P9H034</accession>
<dbReference type="Pfam" id="PF24674">
    <property type="entry name" value="MACPF_SNTX"/>
    <property type="match status" value="1"/>
</dbReference>
<dbReference type="PROSITE" id="PS00675">
    <property type="entry name" value="SIGMA54_INTERACT_1"/>
    <property type="match status" value="1"/>
</dbReference>
<evidence type="ECO:0000313" key="5">
    <source>
        <dbReference type="EMBL" id="KAH7247779.1"/>
    </source>
</evidence>
<dbReference type="InterPro" id="IPR027417">
    <property type="entry name" value="P-loop_NTPase"/>
</dbReference>
<proteinExistence type="predicted"/>
<dbReference type="CDD" id="cd00882">
    <property type="entry name" value="Ras_like_GTPase"/>
    <property type="match status" value="1"/>
</dbReference>
<dbReference type="PANTHER" id="PTHR32046:SF11">
    <property type="entry name" value="IMMUNE-ASSOCIATED NUCLEOTIDE-BINDING PROTEIN 10-LIKE"/>
    <property type="match status" value="1"/>
</dbReference>
<dbReference type="InterPro" id="IPR056073">
    <property type="entry name" value="DUF7656"/>
</dbReference>
<dbReference type="Pfam" id="PF24676">
    <property type="entry name" value="DUF7656"/>
    <property type="match status" value="1"/>
</dbReference>
<dbReference type="Pfam" id="PF26633">
    <property type="entry name" value="DUF8206"/>
    <property type="match status" value="1"/>
</dbReference>